<evidence type="ECO:0000313" key="2">
    <source>
        <dbReference type="Proteomes" id="UP000002287"/>
    </source>
</evidence>
<proteinExistence type="predicted"/>
<protein>
    <submittedName>
        <fullName evidence="1">Uncharacterized protein</fullName>
    </submittedName>
</protein>
<accession>A4JP41</accession>
<name>A4JP41_BURVG</name>
<reference evidence="2" key="1">
    <citation type="submission" date="2007-03" db="EMBL/GenBank/DDBJ databases">
        <title>Complete sequence of chromosome 2 of Burkholderia vietnamiensis G4.</title>
        <authorList>
            <consortium name="US DOE Joint Genome Institute"/>
            <person name="Copeland A."/>
            <person name="Lucas S."/>
            <person name="Lapidus A."/>
            <person name="Barry K."/>
            <person name="Detter J.C."/>
            <person name="Glavina del Rio T."/>
            <person name="Hammon N."/>
            <person name="Israni S."/>
            <person name="Dalin E."/>
            <person name="Tice H."/>
            <person name="Pitluck S."/>
            <person name="Chain P."/>
            <person name="Malfatti S."/>
            <person name="Shin M."/>
            <person name="Vergez L."/>
            <person name="Schmutz J."/>
            <person name="Larimer F."/>
            <person name="Land M."/>
            <person name="Hauser L."/>
            <person name="Kyrpides N."/>
            <person name="Tiedje J."/>
            <person name="Richardson P."/>
        </authorList>
    </citation>
    <scope>NUCLEOTIDE SEQUENCE [LARGE SCALE GENOMIC DNA]</scope>
    <source>
        <strain evidence="2">G4 / LMG 22486</strain>
    </source>
</reference>
<dbReference type="EMBL" id="CP000615">
    <property type="protein sequence ID" value="ABO58044.1"/>
    <property type="molecule type" value="Genomic_DNA"/>
</dbReference>
<dbReference type="KEGG" id="bvi:Bcep1808_5093"/>
<evidence type="ECO:0000313" key="1">
    <source>
        <dbReference type="EMBL" id="ABO58044.1"/>
    </source>
</evidence>
<dbReference type="AlphaFoldDB" id="A4JP41"/>
<organism evidence="1 2">
    <name type="scientific">Burkholderia vietnamiensis (strain G4 / LMG 22486)</name>
    <name type="common">Burkholderia cepacia (strain R1808)</name>
    <dbReference type="NCBI Taxonomy" id="269482"/>
    <lineage>
        <taxon>Bacteria</taxon>
        <taxon>Pseudomonadati</taxon>
        <taxon>Pseudomonadota</taxon>
        <taxon>Betaproteobacteria</taxon>
        <taxon>Burkholderiales</taxon>
        <taxon>Burkholderiaceae</taxon>
        <taxon>Burkholderia</taxon>
        <taxon>Burkholderia cepacia complex</taxon>
    </lineage>
</organism>
<sequence length="94" mass="9929">MHSRDALRAAARISFTCRPAVRTLACAAADRSCRPSTTEGAQMNADDSSRLPLAGAALRIGSARAVAAPASVSLFSDPQPFARVATRREAFARR</sequence>
<dbReference type="HOGENOM" id="CLU_2380744_0_0_4"/>
<gene>
    <name evidence="1" type="ordered locus">Bcep1808_5093</name>
</gene>
<dbReference type="Proteomes" id="UP000002287">
    <property type="component" value="Chromosome 2"/>
</dbReference>